<evidence type="ECO:0000313" key="1">
    <source>
        <dbReference type="EMBL" id="XBS46662.1"/>
    </source>
</evidence>
<name>A0AB38ZP82_9VIRU</name>
<gene>
    <name evidence="1" type="primary">117</name>
    <name evidence="1" type="ORF">WILDFLOWER_117</name>
</gene>
<sequence length="99" mass="10400">MSIWGDAAAVAAITGTVMMGPVAYIYGLPATNADVTVPVTEAHPHITEDDPLWDCRIDGNRVCGPANVQGVAAGCYGPTGDLVTVWPCRPEVSEISYRP</sequence>
<accession>A0AB38ZP82</accession>
<protein>
    <recommendedName>
        <fullName evidence="2">Minor tail protein</fullName>
    </recommendedName>
</protein>
<evidence type="ECO:0008006" key="2">
    <source>
        <dbReference type="Google" id="ProtNLM"/>
    </source>
</evidence>
<organism evidence="1">
    <name type="scientific">Mycobacterium phage Wildflower</name>
    <dbReference type="NCBI Taxonomy" id="3141619"/>
    <lineage>
        <taxon>Viruses</taxon>
    </lineage>
</organism>
<dbReference type="EMBL" id="PP763603">
    <property type="protein sequence ID" value="XBS46662.1"/>
    <property type="molecule type" value="Genomic_DNA"/>
</dbReference>
<reference evidence="1" key="1">
    <citation type="submission" date="2024-05" db="EMBL/GenBank/DDBJ databases">
        <authorList>
            <person name="Sungu N.L."/>
            <person name="Machowski E."/>
            <person name="Ealand C.S."/>
            <person name="Madhav C."/>
            <person name="Jacobs-Sera D."/>
            <person name="Russell D.A."/>
            <person name="Hatfull G.F."/>
            <person name="Kana B.D."/>
        </authorList>
    </citation>
    <scope>NUCLEOTIDE SEQUENCE</scope>
</reference>
<proteinExistence type="predicted"/>